<evidence type="ECO:0000259" key="1">
    <source>
        <dbReference type="Pfam" id="PF01755"/>
    </source>
</evidence>
<evidence type="ECO:0000313" key="2">
    <source>
        <dbReference type="EMBL" id="GAD75229.1"/>
    </source>
</evidence>
<dbReference type="Pfam" id="PF01755">
    <property type="entry name" value="Glyco_transf_25"/>
    <property type="match status" value="1"/>
</dbReference>
<proteinExistence type="predicted"/>
<dbReference type="CDD" id="cd06532">
    <property type="entry name" value="Glyco_transf_25"/>
    <property type="match status" value="1"/>
</dbReference>
<reference evidence="2 3" key="1">
    <citation type="submission" date="2013-09" db="EMBL/GenBank/DDBJ databases">
        <title>Whole genome shotgun sequence of Vibrio azureus NBRC 104587.</title>
        <authorList>
            <person name="Isaki S."/>
            <person name="Hosoyama A."/>
            <person name="Numata M."/>
            <person name="Hashimoto M."/>
            <person name="Hosoyama Y."/>
            <person name="Tsuchikane K."/>
            <person name="Noguchi M."/>
            <person name="Hirakata S."/>
            <person name="Ichikawa N."/>
            <person name="Ohji S."/>
            <person name="Yamazoe A."/>
            <person name="Fujita N."/>
        </authorList>
    </citation>
    <scope>NUCLEOTIDE SEQUENCE [LARGE SCALE GENOMIC DNA]</scope>
    <source>
        <strain evidence="2 3">NBRC 104587</strain>
    </source>
</reference>
<evidence type="ECO:0000313" key="3">
    <source>
        <dbReference type="Proteomes" id="UP000016567"/>
    </source>
</evidence>
<keyword evidence="3" id="KW-1185">Reference proteome</keyword>
<name>U3C146_9VIBR</name>
<dbReference type="RefSeq" id="WP_021708990.1">
    <property type="nucleotide sequence ID" value="NZ_BAOB01000145.1"/>
</dbReference>
<accession>U3C146</accession>
<dbReference type="AlphaFoldDB" id="U3C146"/>
<comment type="caution">
    <text evidence="2">The sequence shown here is derived from an EMBL/GenBank/DDBJ whole genome shotgun (WGS) entry which is preliminary data.</text>
</comment>
<sequence length="232" mass="26783">MEPNVNTSLKIYVITTGNEERVERIRSYLKEFNFEFVQSDPYDALLCLEKKYQSYSHKFRQKAIMAGEIGCFKTHSQAWEKIVASGNSAIIIEDNIEFIQEPSRLLRADVSEYIKKYGLINFTNFSYILESDRPFKVSDVEENKPFPTVCYGITPLRAVDLLSKMQKTAYAVPIDKWLSIPKLSGCYGYISPIVVAKRQANLSSIANKRKGKKTFNPINMFLRVLNKIKYKF</sequence>
<dbReference type="Proteomes" id="UP000016567">
    <property type="component" value="Unassembled WGS sequence"/>
</dbReference>
<organism evidence="2 3">
    <name type="scientific">Vibrio azureus NBRC 104587</name>
    <dbReference type="NCBI Taxonomy" id="1219077"/>
    <lineage>
        <taxon>Bacteria</taxon>
        <taxon>Pseudomonadati</taxon>
        <taxon>Pseudomonadota</taxon>
        <taxon>Gammaproteobacteria</taxon>
        <taxon>Vibrionales</taxon>
        <taxon>Vibrionaceae</taxon>
        <taxon>Vibrio</taxon>
    </lineage>
</organism>
<dbReference type="OrthoDB" id="9816113at2"/>
<gene>
    <name evidence="2" type="ORF">VAZ01S_022_00220</name>
</gene>
<protein>
    <recommendedName>
        <fullName evidence="1">Glycosyl transferase family 25 domain-containing protein</fullName>
    </recommendedName>
</protein>
<dbReference type="InterPro" id="IPR002654">
    <property type="entry name" value="Glyco_trans_25"/>
</dbReference>
<dbReference type="EMBL" id="BATL01000022">
    <property type="protein sequence ID" value="GAD75229.1"/>
    <property type="molecule type" value="Genomic_DNA"/>
</dbReference>
<feature type="domain" description="Glycosyl transferase family 25" evidence="1">
    <location>
        <begin position="10"/>
        <end position="108"/>
    </location>
</feature>